<feature type="region of interest" description="Disordered" evidence="1">
    <location>
        <begin position="1"/>
        <end position="28"/>
    </location>
</feature>
<reference evidence="2" key="1">
    <citation type="submission" date="2018-05" db="EMBL/GenBank/DDBJ databases">
        <authorList>
            <person name="Lanie J.A."/>
            <person name="Ng W.-L."/>
            <person name="Kazmierczak K.M."/>
            <person name="Andrzejewski T.M."/>
            <person name="Davidsen T.M."/>
            <person name="Wayne K.J."/>
            <person name="Tettelin H."/>
            <person name="Glass J.I."/>
            <person name="Rusch D."/>
            <person name="Podicherti R."/>
            <person name="Tsui H.-C.T."/>
            <person name="Winkler M.E."/>
        </authorList>
    </citation>
    <scope>NUCLEOTIDE SEQUENCE</scope>
</reference>
<dbReference type="EMBL" id="UINC01067318">
    <property type="protein sequence ID" value="SVB98878.1"/>
    <property type="molecule type" value="Genomic_DNA"/>
</dbReference>
<accession>A0A382IH29</accession>
<proteinExistence type="predicted"/>
<dbReference type="AlphaFoldDB" id="A0A382IH29"/>
<sequence length="28" mass="3552">MPHQQQKQLEWIQRQEKTKKIKSNKKLF</sequence>
<name>A0A382IH29_9ZZZZ</name>
<evidence type="ECO:0000256" key="1">
    <source>
        <dbReference type="SAM" id="MobiDB-lite"/>
    </source>
</evidence>
<organism evidence="2">
    <name type="scientific">marine metagenome</name>
    <dbReference type="NCBI Taxonomy" id="408172"/>
    <lineage>
        <taxon>unclassified sequences</taxon>
        <taxon>metagenomes</taxon>
        <taxon>ecological metagenomes</taxon>
    </lineage>
</organism>
<protein>
    <submittedName>
        <fullName evidence="2">Uncharacterized protein</fullName>
    </submittedName>
</protein>
<feature type="compositionally biased region" description="Basic residues" evidence="1">
    <location>
        <begin position="19"/>
        <end position="28"/>
    </location>
</feature>
<evidence type="ECO:0000313" key="2">
    <source>
        <dbReference type="EMBL" id="SVB98878.1"/>
    </source>
</evidence>
<gene>
    <name evidence="2" type="ORF">METZ01_LOCUS251732</name>
</gene>